<dbReference type="Gene3D" id="3.40.50.11210">
    <property type="entry name" value="Rap/Ran-GAP"/>
    <property type="match status" value="1"/>
</dbReference>
<dbReference type="PANTHER" id="PTHR10063">
    <property type="entry name" value="TUBERIN"/>
    <property type="match status" value="1"/>
</dbReference>
<dbReference type="InterPro" id="IPR000331">
    <property type="entry name" value="Rap/Ran_GAP_dom"/>
</dbReference>
<feature type="compositionally biased region" description="Polar residues" evidence="2">
    <location>
        <begin position="732"/>
        <end position="743"/>
    </location>
</feature>
<feature type="region of interest" description="Disordered" evidence="2">
    <location>
        <begin position="527"/>
        <end position="687"/>
    </location>
</feature>
<feature type="region of interest" description="Disordered" evidence="2">
    <location>
        <begin position="710"/>
        <end position="743"/>
    </location>
</feature>
<dbReference type="GO" id="GO:0033596">
    <property type="term" value="C:TSC1-TSC2 complex"/>
    <property type="evidence" value="ECO:0007669"/>
    <property type="project" value="TreeGrafter"/>
</dbReference>
<feature type="compositionally biased region" description="Low complexity" evidence="2">
    <location>
        <begin position="137"/>
        <end position="153"/>
    </location>
</feature>
<feature type="region of interest" description="Disordered" evidence="2">
    <location>
        <begin position="1273"/>
        <end position="1305"/>
    </location>
</feature>
<dbReference type="GO" id="GO:0032007">
    <property type="term" value="P:negative regulation of TOR signaling"/>
    <property type="evidence" value="ECO:0007669"/>
    <property type="project" value="TreeGrafter"/>
</dbReference>
<dbReference type="GO" id="GO:0051056">
    <property type="term" value="P:regulation of small GTPase mediated signal transduction"/>
    <property type="evidence" value="ECO:0007669"/>
    <property type="project" value="InterPro"/>
</dbReference>
<dbReference type="PROSITE" id="PS50085">
    <property type="entry name" value="RAPGAP"/>
    <property type="match status" value="1"/>
</dbReference>
<feature type="region of interest" description="Disordered" evidence="2">
    <location>
        <begin position="1425"/>
        <end position="1495"/>
    </location>
</feature>
<evidence type="ECO:0000256" key="2">
    <source>
        <dbReference type="SAM" id="MobiDB-lite"/>
    </source>
</evidence>
<feature type="compositionally biased region" description="Low complexity" evidence="2">
    <location>
        <begin position="614"/>
        <end position="637"/>
    </location>
</feature>
<feature type="compositionally biased region" description="Polar residues" evidence="2">
    <location>
        <begin position="1284"/>
        <end position="1297"/>
    </location>
</feature>
<proteinExistence type="predicted"/>
<dbReference type="Pfam" id="PF02145">
    <property type="entry name" value="Rap_GAP"/>
    <property type="match status" value="1"/>
</dbReference>
<dbReference type="GO" id="GO:0005634">
    <property type="term" value="C:nucleus"/>
    <property type="evidence" value="ECO:0007669"/>
    <property type="project" value="InterPro"/>
</dbReference>
<dbReference type="InterPro" id="IPR018515">
    <property type="entry name" value="Tuberin-type_domain"/>
</dbReference>
<evidence type="ECO:0000256" key="1">
    <source>
        <dbReference type="ARBA" id="ARBA00022468"/>
    </source>
</evidence>
<dbReference type="EMBL" id="LN483332">
    <property type="protein sequence ID" value="CED85620.1"/>
    <property type="molecule type" value="Genomic_DNA"/>
</dbReference>
<dbReference type="PANTHER" id="PTHR10063:SF0">
    <property type="entry name" value="TUBERIN"/>
    <property type="match status" value="1"/>
</dbReference>
<feature type="compositionally biased region" description="Low complexity" evidence="2">
    <location>
        <begin position="51"/>
        <end position="70"/>
    </location>
</feature>
<feature type="compositionally biased region" description="Low complexity" evidence="2">
    <location>
        <begin position="1273"/>
        <end position="1283"/>
    </location>
</feature>
<feature type="domain" description="Rap-GAP" evidence="3">
    <location>
        <begin position="2023"/>
        <end position="2262"/>
    </location>
</feature>
<dbReference type="InterPro" id="IPR027107">
    <property type="entry name" value="Tuberin/Ral-act_asu"/>
</dbReference>
<dbReference type="GO" id="GO:0005096">
    <property type="term" value="F:GTPase activator activity"/>
    <property type="evidence" value="ECO:0007669"/>
    <property type="project" value="UniProtKB-KW"/>
</dbReference>
<dbReference type="SUPFAM" id="SSF111347">
    <property type="entry name" value="Rap/Ran-GAP"/>
    <property type="match status" value="1"/>
</dbReference>
<feature type="compositionally biased region" description="Low complexity" evidence="2">
    <location>
        <begin position="108"/>
        <end position="129"/>
    </location>
</feature>
<sequence length="2288" mass="247102">MPPPPSPTHRDRVGSSSTSSGGAHHHPLPASSSSGNIVTDKSTTATPGLISGSAAASAAAASLGTGSSSTRPVEHSEPATVTKTGFFSLFRKSNTSPSRRPPDHSIPASASGSTVSRTSSVRQHRSIPIQIPPTTPSPASSTPATAANSPSRSKLQTVHRPKRTFLSADDIASANRGELFEGKTAQDILQSLWLGSERIFGSGCALPTNDDKDAPGVTVQIEDGRSMELQAKALTDRILDANVITDLFPLFISADSPAVALSSLPSANMPSNIVIDNLLKVINTFCDGSHPLALRLAGFNLLYALLSKSPPSYLSPLVLAAFLRIILCRPVKSKAIGQSGILDPAGLSFSVEEIQLKVACMRALLLGGKTHAATGKQPDGLDEPKPTEREFLARDGWDWSEIVSGLKAWAEELAVAWSMSVAVGSSPGEYTTFATLGLIQSGSASKNMPVVMKDSVKANSSQSTRLARQNETEPPSLESVLLDTLDLLSFIIHKKGSLLTPNSLQILMALFGRLAWQGLDVTAGLRPGLSGSAVAGRPKRRRASEYERTVALSTGEEKDETGSSSSYHGYGSSPKTTSSSPINLFPPRGRAGFSNSATYREAMPSSTSANSNHPRSSSPSKQQQQTTQTRHSRSPSVSGGGSGGGKAPSTTSTSNSFAKSYTNNSGGPGRSTSNVTPAQTGLTTAFSPPAASLPLPSLTSAAALSSAISSSASNTGGAGGGGPGTYAPSSTASTAHQGGLSTSPVHPLARTLLRLLSTLTKKLPHMLSDEILLPASRIMFAMMTLGGESEKEAWKALRELFGKGFSGRFGTVLEQVLAGSVIVGKKVETWDEPDDWEIGVVRGAVKCIRSALSEAYSYRKAQSNPTGPSDMPESASSLYASAPIVTLSSSFLSTFDLSTFSTRLISGMALNRCKNASDEERERWMPIDLEVLLVLDDVLESAADKGMDRDLGEGDLVVKLLGHAKGWVERFRYPDGKRFTVVREMELHDASKSLDCPDILNLFGRLCRILPRRLVTYVNHGRATSAVPSLRLPRGLALLLLDLPANISQPATILLIEHYRTEDLCIPTCIGWLDNLDRLSHVVFIAQPSSGRDYPEARKDMAKLLFQQVYSRIKDVAEDRQAFLERVVLPLLEVTLEKEKDEDVEKAAWEVLIDGAVVETLDQDDGSFGDEDVQAVEGSPLAGTAEGGLTVDVSSDLPKLLFERIRQLIVGIACLASASSSFSSLNNRAVGAFPPPSRLYDAIGMISPLLSPEGSIADMSSLPSFSLLPASSPSGSSTPVSASDIPQPTKFTHSPLAQTPPTPPPASKSFNACLALVTIFIKITFRPQIAAVQRVPLADKTIRSIRSITLFESILDLLRPHMGSSISSASRTGSPARRNSDFSRPNMHASCPRARLLLLQWLLHLRADTRHRLLVTSNIDASHTASLLGRNPQMSDKTPAPDPAEARRGRGGRYAAQAESSSSNDRMERGRNPTRDRDRSRPGNASRSRSRLPEMGSSRDIIQNPLWFFGESLAFELSNMSIGSFGLNTFDPQRAFVVGTGNQSLIPRGIWLPVSEYLKVLIEILNDEREWELVSYLLCYFPAQLSNQHFFCGPRAKEQLGRLLDGLCGWLGPGGSLPISKNLPIGVRKADLRAVAYQSLDVLISYHRQFGSQQHSALIRAFHTGVSATGSTESTGKACIHALTMAIDELVLPLAKELPSILSTLSALTSNVSLSIHILEFLYCVSYKPKLYSNFTPQQYELVFAVILNIITTHHESVTVPPGADATAAQRTAAVLSQHMLQLAYLIIYSWFLFLPASQRPRFIPFITKKLMQAKRSPQDTDKRSEVCVDFLHRYAYANADPKPAPSFLGDLVLPDLDKDPSHYDEKSWVIGTSIIKVTTDKLSGWCKIDTIRPSGSTSIVAKLENVPFIGLGNDGADLVSLAAVLVGDQNPRSESDDQGEETTACREEISQAVLTTPVAPSNPKSADPDFVWSGVVPSQRRKEVWVDPSFVASQFCVYPLEPTNMSNSARLVTDAGSLRTIKNMDVNNPPVDIQQVAVLYVGAGQTKQEEILSNVDGSENYTRFLHRLGRVVKLRDQKDIPTGLDTSDEAIHGTYTYAWWDDLAILAFHVATLMPNLPLNEGDRPYLNKSAPIGNDHVRVVFNDSGQDYAFDTLKTDFQFCNIVISPHSAGTSRTHDNPDEHNFFKVTIQRVEGLPEFGPVGQFKIVSATALPSFIRLLAQMADMICKNYKMVIQGFENTTSWRNRLRLIDRIRDLAIARDPEIPKDTNSAIIATSDFTLNLQPKTV</sequence>
<organism evidence="4">
    <name type="scientific">Phaffia rhodozyma</name>
    <name type="common">Yeast</name>
    <name type="synonym">Xanthophyllomyces dendrorhous</name>
    <dbReference type="NCBI Taxonomy" id="264483"/>
    <lineage>
        <taxon>Eukaryota</taxon>
        <taxon>Fungi</taxon>
        <taxon>Dikarya</taxon>
        <taxon>Basidiomycota</taxon>
        <taxon>Agaricomycotina</taxon>
        <taxon>Tremellomycetes</taxon>
        <taxon>Cystofilobasidiales</taxon>
        <taxon>Mrakiaceae</taxon>
        <taxon>Phaffia</taxon>
    </lineage>
</organism>
<accession>A0A0F7SYF7</accession>
<feature type="compositionally biased region" description="Polar residues" evidence="2">
    <location>
        <begin position="655"/>
        <end position="682"/>
    </location>
</feature>
<feature type="compositionally biased region" description="Polar residues" evidence="2">
    <location>
        <begin position="35"/>
        <end position="46"/>
    </location>
</feature>
<feature type="compositionally biased region" description="Polar residues" evidence="2">
    <location>
        <begin position="79"/>
        <end position="98"/>
    </location>
</feature>
<dbReference type="InterPro" id="IPR035974">
    <property type="entry name" value="Rap/Ran-GAP_sf"/>
</dbReference>
<evidence type="ECO:0000259" key="3">
    <source>
        <dbReference type="PROSITE" id="PS50085"/>
    </source>
</evidence>
<feature type="compositionally biased region" description="Basic and acidic residues" evidence="2">
    <location>
        <begin position="1465"/>
        <end position="1481"/>
    </location>
</feature>
<feature type="compositionally biased region" description="Polar residues" evidence="2">
    <location>
        <begin position="593"/>
        <end position="613"/>
    </location>
</feature>
<evidence type="ECO:0000313" key="4">
    <source>
        <dbReference type="EMBL" id="CED85620.1"/>
    </source>
</evidence>
<keyword evidence="1" id="KW-0343">GTPase activation</keyword>
<protein>
    <submittedName>
        <fullName evidence="4">Tuberin-Rap/ran-GTPase-activating protein</fullName>
    </submittedName>
</protein>
<feature type="compositionally biased region" description="Low complexity" evidence="2">
    <location>
        <begin position="1365"/>
        <end position="1374"/>
    </location>
</feature>
<reference evidence="4" key="1">
    <citation type="submission" date="2014-08" db="EMBL/GenBank/DDBJ databases">
        <authorList>
            <person name="Sharma Rahul"/>
            <person name="Thines Marco"/>
        </authorList>
    </citation>
    <scope>NUCLEOTIDE SEQUENCE</scope>
</reference>
<feature type="compositionally biased region" description="Low complexity" evidence="2">
    <location>
        <begin position="562"/>
        <end position="573"/>
    </location>
</feature>
<name>A0A0F7SYF7_PHARH</name>
<dbReference type="Pfam" id="PF03542">
    <property type="entry name" value="Tuberin"/>
    <property type="match status" value="1"/>
</dbReference>
<feature type="region of interest" description="Disordered" evidence="2">
    <location>
        <begin position="1365"/>
        <end position="1387"/>
    </location>
</feature>
<feature type="region of interest" description="Disordered" evidence="2">
    <location>
        <begin position="1"/>
        <end position="161"/>
    </location>
</feature>